<evidence type="ECO:0000313" key="9">
    <source>
        <dbReference type="EMBL" id="EGJ48511.1"/>
    </source>
</evidence>
<protein>
    <recommendedName>
        <fullName evidence="7">tRNA (guanosine(18)-2'-O)-methyltransferase</fullName>
        <ecNumber evidence="7">2.1.1.34</ecNumber>
    </recommendedName>
    <alternativeName>
        <fullName evidence="7">tRNA [Gm18] methyltransferase</fullName>
    </alternativeName>
</protein>
<dbReference type="STRING" id="690850.Desaf_0151"/>
<dbReference type="GO" id="GO:0000049">
    <property type="term" value="F:tRNA binding"/>
    <property type="evidence" value="ECO:0007669"/>
    <property type="project" value="UniProtKB-UniRule"/>
</dbReference>
<dbReference type="PANTHER" id="PTHR43453:SF1">
    <property type="entry name" value="TRNA_RRNA METHYLTRANSFERASE SPOU TYPE DOMAIN-CONTAINING PROTEIN"/>
    <property type="match status" value="1"/>
</dbReference>
<evidence type="ECO:0000256" key="1">
    <source>
        <dbReference type="ARBA" id="ARBA00022555"/>
    </source>
</evidence>
<dbReference type="GO" id="GO:0002938">
    <property type="term" value="P:tRNA guanine ribose methylation"/>
    <property type="evidence" value="ECO:0007669"/>
    <property type="project" value="UniProtKB-UniRule"/>
</dbReference>
<feature type="binding site" evidence="7">
    <location>
        <position position="101"/>
    </location>
    <ligand>
        <name>S-adenosyl-L-methionine</name>
        <dbReference type="ChEBI" id="CHEBI:59789"/>
    </ligand>
</feature>
<evidence type="ECO:0000313" key="10">
    <source>
        <dbReference type="Proteomes" id="UP000007844"/>
    </source>
</evidence>
<dbReference type="GO" id="GO:0141100">
    <property type="term" value="F:tRNA (guanine(18)-2'-O)-methyltransferase activity"/>
    <property type="evidence" value="ECO:0007669"/>
    <property type="project" value="UniProtKB-UniRule"/>
</dbReference>
<dbReference type="EC" id="2.1.1.34" evidence="7"/>
<evidence type="ECO:0000256" key="3">
    <source>
        <dbReference type="ARBA" id="ARBA00022679"/>
    </source>
</evidence>
<dbReference type="CDD" id="cd18092">
    <property type="entry name" value="SpoU-like_TrmH"/>
    <property type="match status" value="1"/>
</dbReference>
<dbReference type="KEGG" id="daf:Desaf_0151"/>
<name>F3YVB9_DESAF</name>
<dbReference type="PANTHER" id="PTHR43453">
    <property type="entry name" value="RRNA METHYLASE-LIKE"/>
    <property type="match status" value="1"/>
</dbReference>
<dbReference type="HAMAP" id="MF_02060">
    <property type="entry name" value="tRNA_methyltr_TrmH"/>
    <property type="match status" value="1"/>
</dbReference>
<evidence type="ECO:0000256" key="7">
    <source>
        <dbReference type="HAMAP-Rule" id="MF_02060"/>
    </source>
</evidence>
<dbReference type="InterPro" id="IPR033671">
    <property type="entry name" value="TrmH"/>
</dbReference>
<evidence type="ECO:0000259" key="8">
    <source>
        <dbReference type="Pfam" id="PF00588"/>
    </source>
</evidence>
<comment type="similarity">
    <text evidence="7">Belongs to the class IV-like SAM-binding methyltransferase superfamily. RNA methyltransferase TrmH family.</text>
</comment>
<comment type="function">
    <text evidence="7">Catalyzes the 2'-O methylation of guanosine at position 18 in tRNA.</text>
</comment>
<keyword evidence="1 7" id="KW-0820">tRNA-binding</keyword>
<keyword evidence="3 7" id="KW-0808">Transferase</keyword>
<evidence type="ECO:0000256" key="6">
    <source>
        <dbReference type="ARBA" id="ARBA00022884"/>
    </source>
</evidence>
<comment type="caution">
    <text evidence="7">Lacks conserved residue(s) required for the propagation of feature annotation.</text>
</comment>
<proteinExistence type="inferred from homology"/>
<sequence>MRYCITDERLARIRQVLARRQKGLTLVIDNVHDPHNVSAILRSCDAFGVPSVHLYYTTSAFPVLGQKSSASARKWVMRTRHSDATSMYRGLKDQNFQVLATGFSERAKPLTAWDLSAPTAVILGNEHNGASPELAQVADGEIYIPMMGMVQSLNVSVAAAIILYEAWRQRWAKGMYDKASLSPEELALLEKDWVSR</sequence>
<feature type="domain" description="tRNA/rRNA methyltransferase SpoU type" evidence="8">
    <location>
        <begin position="24"/>
        <end position="164"/>
    </location>
</feature>
<comment type="catalytic activity">
    <reaction evidence="7">
        <text>guanosine(18) in tRNA + S-adenosyl-L-methionine = 2'-O-methylguanosine(18) in tRNA + S-adenosyl-L-homocysteine + H(+)</text>
        <dbReference type="Rhea" id="RHEA:20077"/>
        <dbReference type="Rhea" id="RHEA-COMP:10190"/>
        <dbReference type="Rhea" id="RHEA-COMP:10192"/>
        <dbReference type="ChEBI" id="CHEBI:15378"/>
        <dbReference type="ChEBI" id="CHEBI:57856"/>
        <dbReference type="ChEBI" id="CHEBI:59789"/>
        <dbReference type="ChEBI" id="CHEBI:74269"/>
        <dbReference type="ChEBI" id="CHEBI:74445"/>
        <dbReference type="EC" id="2.1.1.34"/>
    </reaction>
</comment>
<dbReference type="Gene3D" id="3.40.1280.10">
    <property type="match status" value="1"/>
</dbReference>
<dbReference type="SUPFAM" id="SSF75217">
    <property type="entry name" value="alpha/beta knot"/>
    <property type="match status" value="1"/>
</dbReference>
<evidence type="ECO:0000256" key="4">
    <source>
        <dbReference type="ARBA" id="ARBA00022691"/>
    </source>
</evidence>
<organism evidence="9 10">
    <name type="scientific">Desulfocurvibacter africanus subsp. africanus str. Walvis Bay</name>
    <dbReference type="NCBI Taxonomy" id="690850"/>
    <lineage>
        <taxon>Bacteria</taxon>
        <taxon>Pseudomonadati</taxon>
        <taxon>Thermodesulfobacteriota</taxon>
        <taxon>Desulfovibrionia</taxon>
        <taxon>Desulfovibrionales</taxon>
        <taxon>Desulfovibrionaceae</taxon>
        <taxon>Desulfocurvibacter</taxon>
    </lineage>
</organism>
<evidence type="ECO:0000256" key="5">
    <source>
        <dbReference type="ARBA" id="ARBA00022694"/>
    </source>
</evidence>
<keyword evidence="4 7" id="KW-0949">S-adenosyl-L-methionine</keyword>
<keyword evidence="6 7" id="KW-0694">RNA-binding</keyword>
<evidence type="ECO:0000256" key="2">
    <source>
        <dbReference type="ARBA" id="ARBA00022603"/>
    </source>
</evidence>
<dbReference type="HOGENOM" id="CLU_021322_4_2_7"/>
<keyword evidence="5 7" id="KW-0819">tRNA processing</keyword>
<gene>
    <name evidence="7" type="primary">trmH</name>
    <name evidence="9" type="ORF">Desaf_0151</name>
</gene>
<keyword evidence="10" id="KW-1185">Reference proteome</keyword>
<dbReference type="InterPro" id="IPR029028">
    <property type="entry name" value="Alpha/beta_knot_MTases"/>
</dbReference>
<reference evidence="9 10" key="1">
    <citation type="journal article" date="2011" name="J. Bacteriol.">
        <title>Genome sequence of the mercury-methylating and pleomorphic Desulfovibrio africanus Strain Walvis Bay.</title>
        <authorList>
            <person name="Brown S.D."/>
            <person name="Wall J.D."/>
            <person name="Kucken A.M."/>
            <person name="Gilmour C.C."/>
            <person name="Podar M."/>
            <person name="Brandt C.C."/>
            <person name="Teshima H."/>
            <person name="Detter J.C."/>
            <person name="Han C.S."/>
            <person name="Land M.L."/>
            <person name="Lucas S."/>
            <person name="Han J."/>
            <person name="Pennacchio L."/>
            <person name="Nolan M."/>
            <person name="Pitluck S."/>
            <person name="Woyke T."/>
            <person name="Goodwin L."/>
            <person name="Palumbo A.V."/>
            <person name="Elias D.A."/>
        </authorList>
    </citation>
    <scope>NUCLEOTIDE SEQUENCE [LARGE SCALE GENOMIC DNA]</scope>
    <source>
        <strain evidence="9 10">Walvis Bay</strain>
    </source>
</reference>
<dbReference type="AlphaFoldDB" id="F3YVB9"/>
<dbReference type="RefSeq" id="WP_014258378.1">
    <property type="nucleotide sequence ID" value="NC_016629.1"/>
</dbReference>
<dbReference type="InterPro" id="IPR001537">
    <property type="entry name" value="SpoU_MeTrfase"/>
</dbReference>
<dbReference type="Proteomes" id="UP000007844">
    <property type="component" value="Chromosome"/>
</dbReference>
<dbReference type="Pfam" id="PF00588">
    <property type="entry name" value="SpoU_methylase"/>
    <property type="match status" value="1"/>
</dbReference>
<dbReference type="EMBL" id="CP003221">
    <property type="protein sequence ID" value="EGJ48511.1"/>
    <property type="molecule type" value="Genomic_DNA"/>
</dbReference>
<keyword evidence="2 7" id="KW-0489">Methyltransferase</keyword>
<feature type="binding site" evidence="7">
    <location>
        <position position="144"/>
    </location>
    <ligand>
        <name>S-adenosyl-L-methionine</name>
        <dbReference type="ChEBI" id="CHEBI:59789"/>
    </ligand>
</feature>
<feature type="binding site" evidence="7">
    <location>
        <position position="153"/>
    </location>
    <ligand>
        <name>S-adenosyl-L-methionine</name>
        <dbReference type="ChEBI" id="CHEBI:59789"/>
    </ligand>
</feature>
<dbReference type="eggNOG" id="COG0566">
    <property type="taxonomic scope" value="Bacteria"/>
</dbReference>
<accession>F3YVB9</accession>
<dbReference type="InterPro" id="IPR029026">
    <property type="entry name" value="tRNA_m1G_MTases_N"/>
</dbReference>